<dbReference type="SUPFAM" id="SSF52833">
    <property type="entry name" value="Thioredoxin-like"/>
    <property type="match status" value="1"/>
</dbReference>
<dbReference type="InterPro" id="IPR036249">
    <property type="entry name" value="Thioredoxin-like_sf"/>
</dbReference>
<evidence type="ECO:0000256" key="6">
    <source>
        <dbReference type="SAM" id="SignalP"/>
    </source>
</evidence>
<evidence type="ECO:0000256" key="4">
    <source>
        <dbReference type="ARBA" id="ARBA00023157"/>
    </source>
</evidence>
<evidence type="ECO:0000259" key="7">
    <source>
        <dbReference type="Pfam" id="PF13462"/>
    </source>
</evidence>
<dbReference type="Gene3D" id="3.40.30.10">
    <property type="entry name" value="Glutaredoxin"/>
    <property type="match status" value="1"/>
</dbReference>
<keyword evidence="4" id="KW-1015">Disulfide bond</keyword>
<dbReference type="Pfam" id="PF13462">
    <property type="entry name" value="Thioredoxin_4"/>
    <property type="match status" value="1"/>
</dbReference>
<dbReference type="CDD" id="cd02972">
    <property type="entry name" value="DsbA_family"/>
    <property type="match status" value="1"/>
</dbReference>
<comment type="similarity">
    <text evidence="1">Belongs to the thioredoxin family. DsbA subfamily.</text>
</comment>
<comment type="caution">
    <text evidence="8">The sequence shown here is derived from an EMBL/GenBank/DDBJ whole genome shotgun (WGS) entry which is preliminary data.</text>
</comment>
<dbReference type="EMBL" id="JAAGOA010000006">
    <property type="protein sequence ID" value="NEE00624.1"/>
    <property type="molecule type" value="Genomic_DNA"/>
</dbReference>
<dbReference type="InterPro" id="IPR012336">
    <property type="entry name" value="Thioredoxin-like_fold"/>
</dbReference>
<organism evidence="8 9">
    <name type="scientific">Phytoactinopolyspora halotolerans</name>
    <dbReference type="NCBI Taxonomy" id="1981512"/>
    <lineage>
        <taxon>Bacteria</taxon>
        <taxon>Bacillati</taxon>
        <taxon>Actinomycetota</taxon>
        <taxon>Actinomycetes</taxon>
        <taxon>Jiangellales</taxon>
        <taxon>Jiangellaceae</taxon>
        <taxon>Phytoactinopolyspora</taxon>
    </lineage>
</organism>
<evidence type="ECO:0000313" key="9">
    <source>
        <dbReference type="Proteomes" id="UP000475214"/>
    </source>
</evidence>
<dbReference type="RefSeq" id="WP_163736664.1">
    <property type="nucleotide sequence ID" value="NZ_JAAGOA010000006.1"/>
</dbReference>
<feature type="chain" id="PRO_5038601811" evidence="6">
    <location>
        <begin position="22"/>
        <end position="206"/>
    </location>
</feature>
<keyword evidence="9" id="KW-1185">Reference proteome</keyword>
<sequence>MAISGLVAAGLVGMAVWQASAPGDDVATPTATSSAGDGLSTGSGPVEVEIYLDFLCPACRVFDEAARPMLDAYLAEDEITLTYHTIAILNRASTTEYSTRAAGAAGCAADGGEIDAFVGAMMQRQPAEGGPGLSDDEIVEIGVDVGLTGSDFAECVRDGVYHDWADGATDAAADRGVAGTPTVYVGGTQVTELSLQSLAEAIEAGG</sequence>
<evidence type="ECO:0000313" key="8">
    <source>
        <dbReference type="EMBL" id="NEE00624.1"/>
    </source>
</evidence>
<dbReference type="Proteomes" id="UP000475214">
    <property type="component" value="Unassembled WGS sequence"/>
</dbReference>
<name>A0A6L9S7I6_9ACTN</name>
<evidence type="ECO:0000256" key="5">
    <source>
        <dbReference type="ARBA" id="ARBA00023284"/>
    </source>
</evidence>
<dbReference type="PANTHER" id="PTHR13887">
    <property type="entry name" value="GLUTATHIONE S-TRANSFERASE KAPPA"/>
    <property type="match status" value="1"/>
</dbReference>
<proteinExistence type="inferred from homology"/>
<evidence type="ECO:0000256" key="2">
    <source>
        <dbReference type="ARBA" id="ARBA00022729"/>
    </source>
</evidence>
<dbReference type="AlphaFoldDB" id="A0A6L9S7I6"/>
<reference evidence="8 9" key="1">
    <citation type="submission" date="2020-02" db="EMBL/GenBank/DDBJ databases">
        <authorList>
            <person name="Li X.-J."/>
            <person name="Han X.-M."/>
        </authorList>
    </citation>
    <scope>NUCLEOTIDE SEQUENCE [LARGE SCALE GENOMIC DNA]</scope>
    <source>
        <strain evidence="8 9">CCTCC AB 2017055</strain>
    </source>
</reference>
<keyword evidence="5" id="KW-0676">Redox-active center</keyword>
<feature type="signal peptide" evidence="6">
    <location>
        <begin position="1"/>
        <end position="21"/>
    </location>
</feature>
<evidence type="ECO:0000256" key="3">
    <source>
        <dbReference type="ARBA" id="ARBA00023002"/>
    </source>
</evidence>
<keyword evidence="2 6" id="KW-0732">Signal</keyword>
<keyword evidence="3" id="KW-0560">Oxidoreductase</keyword>
<dbReference type="PANTHER" id="PTHR13887:SF14">
    <property type="entry name" value="DISULFIDE BOND FORMATION PROTEIN D"/>
    <property type="match status" value="1"/>
</dbReference>
<dbReference type="GO" id="GO:0016491">
    <property type="term" value="F:oxidoreductase activity"/>
    <property type="evidence" value="ECO:0007669"/>
    <property type="project" value="UniProtKB-KW"/>
</dbReference>
<evidence type="ECO:0000256" key="1">
    <source>
        <dbReference type="ARBA" id="ARBA00005791"/>
    </source>
</evidence>
<protein>
    <submittedName>
        <fullName evidence="8">Thioredoxin domain-containing protein</fullName>
    </submittedName>
</protein>
<accession>A0A6L9S7I6</accession>
<gene>
    <name evidence="8" type="ORF">G1H10_10635</name>
</gene>
<feature type="domain" description="Thioredoxin-like fold" evidence="7">
    <location>
        <begin position="45"/>
        <end position="203"/>
    </location>
</feature>